<evidence type="ECO:0000259" key="5">
    <source>
        <dbReference type="Pfam" id="PF04003"/>
    </source>
</evidence>
<reference evidence="6 7" key="1">
    <citation type="submission" date="2024-04" db="EMBL/GenBank/DDBJ databases">
        <title>Symmetric and asymmetric DNA N6-adenine methylation regulates different biological responses in Mucorales.</title>
        <authorList>
            <consortium name="Lawrence Berkeley National Laboratory"/>
            <person name="Lax C."/>
            <person name="Mondo S.J."/>
            <person name="Osorio-Concepcion M."/>
            <person name="Muszewska A."/>
            <person name="Corrochano-Luque M."/>
            <person name="Gutierrez G."/>
            <person name="Riley R."/>
            <person name="Lipzen A."/>
            <person name="Guo J."/>
            <person name="Hundley H."/>
            <person name="Amirebrahimi M."/>
            <person name="Ng V."/>
            <person name="Lorenzo-Gutierrez D."/>
            <person name="Binder U."/>
            <person name="Yang J."/>
            <person name="Song Y."/>
            <person name="Canovas D."/>
            <person name="Navarro E."/>
            <person name="Freitag M."/>
            <person name="Gabaldon T."/>
            <person name="Grigoriev I.V."/>
            <person name="Corrochano L.M."/>
            <person name="Nicolas F.E."/>
            <person name="Garre V."/>
        </authorList>
    </citation>
    <scope>NUCLEOTIDE SEQUENCE [LARGE SCALE GENOMIC DNA]</scope>
    <source>
        <strain evidence="6 7">L51</strain>
    </source>
</reference>
<dbReference type="Proteomes" id="UP001448207">
    <property type="component" value="Unassembled WGS sequence"/>
</dbReference>
<evidence type="ECO:0000256" key="1">
    <source>
        <dbReference type="ARBA" id="ARBA00004123"/>
    </source>
</evidence>
<comment type="similarity">
    <text evidence="3">Belongs to the UTP5 family.</text>
</comment>
<keyword evidence="7" id="KW-1185">Reference proteome</keyword>
<evidence type="ECO:0000256" key="4">
    <source>
        <dbReference type="SAM" id="MobiDB-lite"/>
    </source>
</evidence>
<dbReference type="SMART" id="SM00320">
    <property type="entry name" value="WD40"/>
    <property type="match status" value="4"/>
</dbReference>
<evidence type="ECO:0000256" key="3">
    <source>
        <dbReference type="ARBA" id="ARBA00038335"/>
    </source>
</evidence>
<sequence length="527" mass="58410">MPASIQHKALLTAFWPGRPDRCAIVSKDVDFQRMRVYDTKSGHVVIDYNAENNEQFTCLRWGQIKQQGKSSNGLVRVIVLGTQSGSILFYSTVTKSIIKRLQGTKPVTDFVLTKDGTIGYAATNELFVTQWNLETESVQRVWLEDTQETTKLVLDHDDTLMATAGKDIHLWDIKTNKVLKKYTGHSDVVTKMLFTKDDKHLVSIAEGDVHVHVWNTSLQNQDVTDLAGLVMSEPAIDVDVSGTGTILAVSVDGRLGLWENPVSEDAPVIVTRSAKRTPSAIIRVVTKDSEKNAVPLLAAVFGNKDEVAFGRGSGLTPQFENVSYRDSDGNIVPETVLTRSSIITIDSISLPSTPSNQSLLILALKANDTDHINRCLVPEPEMIRANVMQLPTAQVVPLVHHLMNRLKTSCSKNLVVIMWFKTVLLVHSAYLMTKPALVTSLAGIHKNLGSAERFPKTLALQGRLGLIQSQIDARTRQIWNTENDDDDVLEQSESESESEEEEEEEEEEDDMLDLVGDADAMEEVCAY</sequence>
<comment type="caution">
    <text evidence="6">The sequence shown here is derived from an EMBL/GenBank/DDBJ whole genome shotgun (WGS) entry which is preliminary data.</text>
</comment>
<dbReference type="InterPro" id="IPR015943">
    <property type="entry name" value="WD40/YVTN_repeat-like_dom_sf"/>
</dbReference>
<dbReference type="InterPro" id="IPR036322">
    <property type="entry name" value="WD40_repeat_dom_sf"/>
</dbReference>
<name>A0ABR3AXX0_PHYBL</name>
<dbReference type="SUPFAM" id="SSF50978">
    <property type="entry name" value="WD40 repeat-like"/>
    <property type="match status" value="1"/>
</dbReference>
<protein>
    <submittedName>
        <fullName evidence="6">WD40-repeat-containing domain protein</fullName>
    </submittedName>
</protein>
<dbReference type="PANTHER" id="PTHR44267:SF1">
    <property type="entry name" value="WD REPEAT-CONTAINING PROTEIN 43"/>
    <property type="match status" value="1"/>
</dbReference>
<dbReference type="Gene3D" id="2.130.10.10">
    <property type="entry name" value="YVTN repeat-like/Quinoprotein amine dehydrogenase"/>
    <property type="match status" value="1"/>
</dbReference>
<feature type="domain" description="Small-subunit processome Utp12" evidence="5">
    <location>
        <begin position="368"/>
        <end position="469"/>
    </location>
</feature>
<proteinExistence type="inferred from homology"/>
<gene>
    <name evidence="6" type="ORF">J3Q64DRAFT_1640634</name>
</gene>
<dbReference type="InterPro" id="IPR001680">
    <property type="entry name" value="WD40_rpt"/>
</dbReference>
<accession>A0ABR3AXX0</accession>
<dbReference type="InterPro" id="IPR007148">
    <property type="entry name" value="SSU_processome_Utp12"/>
</dbReference>
<keyword evidence="2" id="KW-0539">Nucleus</keyword>
<evidence type="ECO:0000256" key="2">
    <source>
        <dbReference type="ARBA" id="ARBA00023242"/>
    </source>
</evidence>
<feature type="region of interest" description="Disordered" evidence="4">
    <location>
        <begin position="480"/>
        <end position="518"/>
    </location>
</feature>
<dbReference type="Pfam" id="PF04003">
    <property type="entry name" value="Utp12"/>
    <property type="match status" value="1"/>
</dbReference>
<comment type="subcellular location">
    <subcellularLocation>
        <location evidence="1">Nucleus</location>
    </subcellularLocation>
</comment>
<dbReference type="InterPro" id="IPR052414">
    <property type="entry name" value="U3_snoRNA-assoc_WDR"/>
</dbReference>
<evidence type="ECO:0000313" key="7">
    <source>
        <dbReference type="Proteomes" id="UP001448207"/>
    </source>
</evidence>
<dbReference type="PANTHER" id="PTHR44267">
    <property type="entry name" value="WD REPEAT-CONTAINING PROTEIN 43"/>
    <property type="match status" value="1"/>
</dbReference>
<feature type="compositionally biased region" description="Acidic residues" evidence="4">
    <location>
        <begin position="482"/>
        <end position="512"/>
    </location>
</feature>
<evidence type="ECO:0000313" key="6">
    <source>
        <dbReference type="EMBL" id="KAL0085254.1"/>
    </source>
</evidence>
<organism evidence="6 7">
    <name type="scientific">Phycomyces blakesleeanus</name>
    <dbReference type="NCBI Taxonomy" id="4837"/>
    <lineage>
        <taxon>Eukaryota</taxon>
        <taxon>Fungi</taxon>
        <taxon>Fungi incertae sedis</taxon>
        <taxon>Mucoromycota</taxon>
        <taxon>Mucoromycotina</taxon>
        <taxon>Mucoromycetes</taxon>
        <taxon>Mucorales</taxon>
        <taxon>Phycomycetaceae</taxon>
        <taxon>Phycomyces</taxon>
    </lineage>
</organism>
<dbReference type="EMBL" id="JBCLYO010000011">
    <property type="protein sequence ID" value="KAL0085254.1"/>
    <property type="molecule type" value="Genomic_DNA"/>
</dbReference>